<protein>
    <submittedName>
        <fullName evidence="1">Uncharacterized protein</fullName>
    </submittedName>
</protein>
<name>A0ACB9QKM0_9MYRT</name>
<gene>
    <name evidence="1" type="ORF">MLD38_022841</name>
</gene>
<accession>A0ACB9QKM0</accession>
<dbReference type="EMBL" id="CM042885">
    <property type="protein sequence ID" value="KAI4367060.1"/>
    <property type="molecule type" value="Genomic_DNA"/>
</dbReference>
<evidence type="ECO:0000313" key="2">
    <source>
        <dbReference type="Proteomes" id="UP001057402"/>
    </source>
</evidence>
<comment type="caution">
    <text evidence="1">The sequence shown here is derived from an EMBL/GenBank/DDBJ whole genome shotgun (WGS) entry which is preliminary data.</text>
</comment>
<reference evidence="2" key="1">
    <citation type="journal article" date="2023" name="Front. Plant Sci.">
        <title>Chromosomal-level genome assembly of Melastoma candidum provides insights into trichome evolution.</title>
        <authorList>
            <person name="Zhong Y."/>
            <person name="Wu W."/>
            <person name="Sun C."/>
            <person name="Zou P."/>
            <person name="Liu Y."/>
            <person name="Dai S."/>
            <person name="Zhou R."/>
        </authorList>
    </citation>
    <scope>NUCLEOTIDE SEQUENCE [LARGE SCALE GENOMIC DNA]</scope>
</reference>
<proteinExistence type="predicted"/>
<evidence type="ECO:0000313" key="1">
    <source>
        <dbReference type="EMBL" id="KAI4367060.1"/>
    </source>
</evidence>
<keyword evidence="2" id="KW-1185">Reference proteome</keyword>
<sequence>MEVAASSSLLRPRTPSNVMHFSPIKYCEQKTDRKLRVTHADTDLSDRGEDAALGPLVPIVESTTYQTYQPHRHCSRRHPEPYVHPRMRLNPDQQRQRHQLPY</sequence>
<dbReference type="Proteomes" id="UP001057402">
    <property type="component" value="Chromosome 6"/>
</dbReference>
<organism evidence="1 2">
    <name type="scientific">Melastoma candidum</name>
    <dbReference type="NCBI Taxonomy" id="119954"/>
    <lineage>
        <taxon>Eukaryota</taxon>
        <taxon>Viridiplantae</taxon>
        <taxon>Streptophyta</taxon>
        <taxon>Embryophyta</taxon>
        <taxon>Tracheophyta</taxon>
        <taxon>Spermatophyta</taxon>
        <taxon>Magnoliopsida</taxon>
        <taxon>eudicotyledons</taxon>
        <taxon>Gunneridae</taxon>
        <taxon>Pentapetalae</taxon>
        <taxon>rosids</taxon>
        <taxon>malvids</taxon>
        <taxon>Myrtales</taxon>
        <taxon>Melastomataceae</taxon>
        <taxon>Melastomatoideae</taxon>
        <taxon>Melastomateae</taxon>
        <taxon>Melastoma</taxon>
    </lineage>
</organism>